<keyword evidence="4" id="KW-1185">Reference proteome</keyword>
<dbReference type="InterPro" id="IPR006164">
    <property type="entry name" value="DNA_bd_Ku70/Ku80"/>
</dbReference>
<reference evidence="3 4" key="1">
    <citation type="journal article" date="2018" name="Environ. Microbiol.">
        <title>Novel energy conservation strategies and behaviour of Pelotomaculum schinkii driving syntrophic propionate catabolism.</title>
        <authorList>
            <person name="Hidalgo-Ahumada C.A.P."/>
            <person name="Nobu M.K."/>
            <person name="Narihiro T."/>
            <person name="Tamaki H."/>
            <person name="Liu W.T."/>
            <person name="Kamagata Y."/>
            <person name="Stams A.J.M."/>
            <person name="Imachi H."/>
            <person name="Sousa D.Z."/>
        </authorList>
    </citation>
    <scope>NUCLEOTIDE SEQUENCE [LARGE SCALE GENOMIC DNA]</scope>
    <source>
        <strain evidence="3 4">HH</strain>
    </source>
</reference>
<dbReference type="SUPFAM" id="SSF100939">
    <property type="entry name" value="SPOC domain-like"/>
    <property type="match status" value="1"/>
</dbReference>
<evidence type="ECO:0000313" key="3">
    <source>
        <dbReference type="EMBL" id="TEB05456.1"/>
    </source>
</evidence>
<dbReference type="GO" id="GO:0006303">
    <property type="term" value="P:double-strand break repair via nonhomologous end joining"/>
    <property type="evidence" value="ECO:0007669"/>
    <property type="project" value="InterPro"/>
</dbReference>
<dbReference type="PANTHER" id="PTHR41251">
    <property type="entry name" value="NON-HOMOLOGOUS END JOINING PROTEIN KU"/>
    <property type="match status" value="1"/>
</dbReference>
<evidence type="ECO:0000259" key="2">
    <source>
        <dbReference type="Pfam" id="PF02735"/>
    </source>
</evidence>
<dbReference type="InterPro" id="IPR009187">
    <property type="entry name" value="Prok_Ku"/>
</dbReference>
<dbReference type="InterPro" id="IPR016194">
    <property type="entry name" value="SPOC-like_C_dom_sf"/>
</dbReference>
<dbReference type="EMBL" id="QFGA01000002">
    <property type="protein sequence ID" value="TEB05456.1"/>
    <property type="molecule type" value="Genomic_DNA"/>
</dbReference>
<name>A0A4Y7R9J3_9FIRM</name>
<dbReference type="GO" id="GO:0003690">
    <property type="term" value="F:double-stranded DNA binding"/>
    <property type="evidence" value="ECO:0007669"/>
    <property type="project" value="TreeGrafter"/>
</dbReference>
<organism evidence="3 4">
    <name type="scientific">Pelotomaculum schinkii</name>
    <dbReference type="NCBI Taxonomy" id="78350"/>
    <lineage>
        <taxon>Bacteria</taxon>
        <taxon>Bacillati</taxon>
        <taxon>Bacillota</taxon>
        <taxon>Clostridia</taxon>
        <taxon>Eubacteriales</taxon>
        <taxon>Desulfotomaculaceae</taxon>
        <taxon>Pelotomaculum</taxon>
    </lineage>
</organism>
<dbReference type="AlphaFoldDB" id="A0A4Y7R9J3"/>
<feature type="domain" description="Ku" evidence="2">
    <location>
        <begin position="10"/>
        <end position="63"/>
    </location>
</feature>
<proteinExistence type="predicted"/>
<evidence type="ECO:0000313" key="4">
    <source>
        <dbReference type="Proteomes" id="UP000298324"/>
    </source>
</evidence>
<gene>
    <name evidence="3" type="primary">ykoV_2</name>
    <name evidence="3" type="ORF">Psch_02497</name>
</gene>
<keyword evidence="1" id="KW-0238">DNA-binding</keyword>
<dbReference type="Proteomes" id="UP000298324">
    <property type="component" value="Unassembled WGS sequence"/>
</dbReference>
<sequence>MQAIWKGSISFGLVNIPVKVCGAVNANQVSFNQIHEPCKSRIKYRKYCPHCEKEVPAEEIIKGSGRTTQGY</sequence>
<accession>A0A4Y7R9J3</accession>
<dbReference type="Pfam" id="PF02735">
    <property type="entry name" value="Ku"/>
    <property type="match status" value="1"/>
</dbReference>
<protein>
    <submittedName>
        <fullName evidence="3">Putative DNA repair protein YkoV</fullName>
    </submittedName>
</protein>
<comment type="caution">
    <text evidence="3">The sequence shown here is derived from an EMBL/GenBank/DDBJ whole genome shotgun (WGS) entry which is preliminary data.</text>
</comment>
<dbReference type="RefSeq" id="WP_190240512.1">
    <property type="nucleotide sequence ID" value="NZ_QFGA01000002.1"/>
</dbReference>
<dbReference type="PANTHER" id="PTHR41251:SF1">
    <property type="entry name" value="NON-HOMOLOGOUS END JOINING PROTEIN KU"/>
    <property type="match status" value="1"/>
</dbReference>
<evidence type="ECO:0000256" key="1">
    <source>
        <dbReference type="ARBA" id="ARBA00023125"/>
    </source>
</evidence>